<keyword evidence="5 7" id="KW-0560">Oxidoreductase</keyword>
<dbReference type="PIRSF" id="PIRSF000232">
    <property type="entry name" value="YdjA"/>
    <property type="match status" value="1"/>
</dbReference>
<evidence type="ECO:0000256" key="7">
    <source>
        <dbReference type="PIRNR" id="PIRNR000232"/>
    </source>
</evidence>
<evidence type="ECO:0000313" key="12">
    <source>
        <dbReference type="Proteomes" id="UP000038011"/>
    </source>
</evidence>
<evidence type="ECO:0000256" key="2">
    <source>
        <dbReference type="ARBA" id="ARBA00022630"/>
    </source>
</evidence>
<dbReference type="InterPro" id="IPR000415">
    <property type="entry name" value="Nitroreductase-like"/>
</dbReference>
<evidence type="ECO:0000259" key="10">
    <source>
        <dbReference type="Pfam" id="PF00881"/>
    </source>
</evidence>
<comment type="similarity">
    <text evidence="1 7">Belongs to the nitroreductase family.</text>
</comment>
<dbReference type="SUPFAM" id="SSF55469">
    <property type="entry name" value="FMN-dependent nitroreductase-like"/>
    <property type="match status" value="1"/>
</dbReference>
<reference evidence="11 12" key="1">
    <citation type="submission" date="2015-01" db="EMBL/GenBank/DDBJ databases">
        <title>Ahrensia donghaiensis sp. nov., a novel dimethylsulphoniopropionate-cleavage bacterium isolated from seawater and emended descriptions of the genus Ahrensia and Ahrensia kielensis.</title>
        <authorList>
            <person name="Liu J."/>
        </authorList>
    </citation>
    <scope>NUCLEOTIDE SEQUENCE [LARGE SCALE GENOMIC DNA]</scope>
    <source>
        <strain evidence="11 12">LZD062</strain>
    </source>
</reference>
<accession>A0A0N1J6F9</accession>
<evidence type="ECO:0000256" key="4">
    <source>
        <dbReference type="ARBA" id="ARBA00022857"/>
    </source>
</evidence>
<comment type="caution">
    <text evidence="11">The sequence shown here is derived from an EMBL/GenBank/DDBJ whole genome shotgun (WGS) entry which is preliminary data.</text>
</comment>
<dbReference type="RefSeq" id="WP_053998785.1">
    <property type="nucleotide sequence ID" value="NZ_JXMU01000010.1"/>
</dbReference>
<keyword evidence="3 7" id="KW-0288">FMN</keyword>
<evidence type="ECO:0000256" key="1">
    <source>
        <dbReference type="ARBA" id="ARBA00007118"/>
    </source>
</evidence>
<keyword evidence="4 7" id="KW-0521">NADP</keyword>
<dbReference type="STRING" id="1514904.SU32_07780"/>
<dbReference type="Gene3D" id="3.40.109.10">
    <property type="entry name" value="NADH Oxidase"/>
    <property type="match status" value="1"/>
</dbReference>
<feature type="binding site" description="in other chain" evidence="8">
    <location>
        <begin position="14"/>
        <end position="16"/>
    </location>
    <ligand>
        <name>FMN</name>
        <dbReference type="ChEBI" id="CHEBI:58210"/>
        <note>ligand shared between dimeric partners</note>
    </ligand>
</feature>
<evidence type="ECO:0000256" key="8">
    <source>
        <dbReference type="PIRSR" id="PIRSR000232-1"/>
    </source>
</evidence>
<evidence type="ECO:0000256" key="9">
    <source>
        <dbReference type="SAM" id="MobiDB-lite"/>
    </source>
</evidence>
<protein>
    <recommendedName>
        <fullName evidence="7">Putative NAD(P)H nitroreductase</fullName>
        <ecNumber evidence="7">1.-.-.-</ecNumber>
    </recommendedName>
</protein>
<feature type="domain" description="Nitroreductase" evidence="10">
    <location>
        <begin position="25"/>
        <end position="169"/>
    </location>
</feature>
<dbReference type="PANTHER" id="PTHR43821">
    <property type="entry name" value="NAD(P)H NITROREDUCTASE YDJA-RELATED"/>
    <property type="match status" value="1"/>
</dbReference>
<evidence type="ECO:0000256" key="5">
    <source>
        <dbReference type="ARBA" id="ARBA00023002"/>
    </source>
</evidence>
<dbReference type="OrthoDB" id="9804207at2"/>
<feature type="binding site" evidence="8">
    <location>
        <position position="41"/>
    </location>
    <ligand>
        <name>FMN</name>
        <dbReference type="ChEBI" id="CHEBI:58210"/>
        <note>ligand shared between dimeric partners</note>
    </ligand>
</feature>
<dbReference type="Proteomes" id="UP000038011">
    <property type="component" value="Unassembled WGS sequence"/>
</dbReference>
<keyword evidence="2 7" id="KW-0285">Flavoprotein</keyword>
<name>A0A0N1J6F9_9HYPH</name>
<comment type="cofactor">
    <cofactor evidence="8">
        <name>FMN</name>
        <dbReference type="ChEBI" id="CHEBI:58210"/>
    </cofactor>
    <text evidence="8">Binds 1 FMN per subunit.</text>
</comment>
<organism evidence="11 12">
    <name type="scientific">Ahrensia marina</name>
    <dbReference type="NCBI Taxonomy" id="1514904"/>
    <lineage>
        <taxon>Bacteria</taxon>
        <taxon>Pseudomonadati</taxon>
        <taxon>Pseudomonadota</taxon>
        <taxon>Alphaproteobacteria</taxon>
        <taxon>Hyphomicrobiales</taxon>
        <taxon>Ahrensiaceae</taxon>
        <taxon>Ahrensia</taxon>
    </lineage>
</organism>
<evidence type="ECO:0000313" key="11">
    <source>
        <dbReference type="EMBL" id="KPB01478.1"/>
    </source>
</evidence>
<keyword evidence="12" id="KW-1185">Reference proteome</keyword>
<dbReference type="InterPro" id="IPR026021">
    <property type="entry name" value="YdjA-like"/>
</dbReference>
<gene>
    <name evidence="11" type="ORF">SU32_07780</name>
</gene>
<evidence type="ECO:0000256" key="6">
    <source>
        <dbReference type="ARBA" id="ARBA00023027"/>
    </source>
</evidence>
<sequence>MLESHEALEFLKIRKSVPLTQLMAPGPSEAQLSDLLEIAARVPDHGRMEPWRFILYRGSAVIKAGEALAEIALKKNGQLSDEELEREHNRINRAPVAVGVVSNVVDDSNIPEWEQFLSAGAAAMNLVTATTAMGFGANWVTGWYSSDAEGRKVLGLAPHERMAGIVHIGSYDRAIPDRPRPDVKALTSEYTGPYQAS</sequence>
<dbReference type="AlphaFoldDB" id="A0A0N1J6F9"/>
<feature type="region of interest" description="Disordered" evidence="9">
    <location>
        <begin position="178"/>
        <end position="197"/>
    </location>
</feature>
<dbReference type="EC" id="1.-.-.-" evidence="7"/>
<feature type="compositionally biased region" description="Polar residues" evidence="9">
    <location>
        <begin position="188"/>
        <end position="197"/>
    </location>
</feature>
<dbReference type="InterPro" id="IPR052530">
    <property type="entry name" value="NAD(P)H_nitroreductase"/>
</dbReference>
<dbReference type="Pfam" id="PF00881">
    <property type="entry name" value="Nitroreductase"/>
    <property type="match status" value="1"/>
</dbReference>
<feature type="binding site" evidence="8">
    <location>
        <position position="45"/>
    </location>
    <ligand>
        <name>FMN</name>
        <dbReference type="ChEBI" id="CHEBI:58210"/>
        <note>ligand shared between dimeric partners</note>
    </ligand>
</feature>
<keyword evidence="6 7" id="KW-0520">NAD</keyword>
<dbReference type="PANTHER" id="PTHR43821:SF1">
    <property type="entry name" value="NAD(P)H NITROREDUCTASE YDJA-RELATED"/>
    <property type="match status" value="1"/>
</dbReference>
<dbReference type="EMBL" id="JXMU01000010">
    <property type="protein sequence ID" value="KPB01478.1"/>
    <property type="molecule type" value="Genomic_DNA"/>
</dbReference>
<dbReference type="PATRIC" id="fig|1514904.3.peg.375"/>
<feature type="binding site" description="in other chain" evidence="8">
    <location>
        <begin position="139"/>
        <end position="141"/>
    </location>
    <ligand>
        <name>FMN</name>
        <dbReference type="ChEBI" id="CHEBI:58210"/>
        <note>ligand shared between dimeric partners</note>
    </ligand>
</feature>
<dbReference type="InterPro" id="IPR029479">
    <property type="entry name" value="Nitroreductase"/>
</dbReference>
<dbReference type="CDD" id="cd02135">
    <property type="entry name" value="YdjA-like"/>
    <property type="match status" value="1"/>
</dbReference>
<proteinExistence type="inferred from homology"/>
<evidence type="ECO:0000256" key="3">
    <source>
        <dbReference type="ARBA" id="ARBA00022643"/>
    </source>
</evidence>
<dbReference type="GO" id="GO:0016491">
    <property type="term" value="F:oxidoreductase activity"/>
    <property type="evidence" value="ECO:0007669"/>
    <property type="project" value="UniProtKB-UniRule"/>
</dbReference>